<keyword evidence="4 7" id="KW-0813">Transport</keyword>
<dbReference type="GO" id="GO:0045936">
    <property type="term" value="P:negative regulation of phosphate metabolic process"/>
    <property type="evidence" value="ECO:0007669"/>
    <property type="project" value="InterPro"/>
</dbReference>
<comment type="caution">
    <text evidence="10">The sequence shown here is derived from an EMBL/GenBank/DDBJ whole genome shotgun (WGS) entry which is preliminary data.</text>
</comment>
<keyword evidence="8" id="KW-0175">Coiled coil</keyword>
<feature type="domain" description="PhoU" evidence="9">
    <location>
        <begin position="19"/>
        <end position="106"/>
    </location>
</feature>
<evidence type="ECO:0000256" key="5">
    <source>
        <dbReference type="ARBA" id="ARBA00022490"/>
    </source>
</evidence>
<keyword evidence="11" id="KW-1185">Reference proteome</keyword>
<dbReference type="EMBL" id="RBZP01000001">
    <property type="protein sequence ID" value="RKQ37798.1"/>
    <property type="molecule type" value="Genomic_DNA"/>
</dbReference>
<accession>A0A495ACZ4</accession>
<evidence type="ECO:0000256" key="6">
    <source>
        <dbReference type="ARBA" id="ARBA00022592"/>
    </source>
</evidence>
<reference evidence="10 11" key="1">
    <citation type="journal article" date="2016" name="Int. J. Syst. Evol. Microbiol.">
        <title>Oceanobacillus halophilus sp. nov., a novel moderately halophilic bacterium from a hypersaline lake.</title>
        <authorList>
            <person name="Amoozegar M.A."/>
            <person name="Bagheri M."/>
            <person name="Makhdoumi A."/>
            <person name="Nikou M.M."/>
            <person name="Fazeli S.A.S."/>
            <person name="Schumann P."/>
            <person name="Sproer C."/>
            <person name="Sanchez-Porro C."/>
            <person name="Ventosa A."/>
        </authorList>
    </citation>
    <scope>NUCLEOTIDE SEQUENCE [LARGE SCALE GENOMIC DNA]</scope>
    <source>
        <strain evidence="10 11">DSM 23996</strain>
    </source>
</reference>
<protein>
    <recommendedName>
        <fullName evidence="7">Phosphate-specific transport system accessory protein PhoU</fullName>
    </recommendedName>
</protein>
<dbReference type="InterPro" id="IPR038078">
    <property type="entry name" value="PhoU-like_sf"/>
</dbReference>
<dbReference type="GO" id="GO:0006817">
    <property type="term" value="P:phosphate ion transport"/>
    <property type="evidence" value="ECO:0007669"/>
    <property type="project" value="UniProtKB-KW"/>
</dbReference>
<dbReference type="InterPro" id="IPR028366">
    <property type="entry name" value="PhoU"/>
</dbReference>
<dbReference type="FunFam" id="1.20.58.220:FF:000004">
    <property type="entry name" value="Phosphate-specific transport system accessory protein PhoU"/>
    <property type="match status" value="1"/>
</dbReference>
<comment type="subunit">
    <text evidence="3 7">Homodimer.</text>
</comment>
<dbReference type="Pfam" id="PF01895">
    <property type="entry name" value="PhoU"/>
    <property type="match status" value="2"/>
</dbReference>
<keyword evidence="5 7" id="KW-0963">Cytoplasm</keyword>
<comment type="similarity">
    <text evidence="2 7">Belongs to the PhoU family.</text>
</comment>
<keyword evidence="6 7" id="KW-0592">Phosphate transport</keyword>
<organism evidence="10 11">
    <name type="scientific">Oceanobacillus halophilus</name>
    <dbReference type="NCBI Taxonomy" id="930130"/>
    <lineage>
        <taxon>Bacteria</taxon>
        <taxon>Bacillati</taxon>
        <taxon>Bacillota</taxon>
        <taxon>Bacilli</taxon>
        <taxon>Bacillales</taxon>
        <taxon>Bacillaceae</taxon>
        <taxon>Oceanobacillus</taxon>
    </lineage>
</organism>
<evidence type="ECO:0000256" key="4">
    <source>
        <dbReference type="ARBA" id="ARBA00022448"/>
    </source>
</evidence>
<dbReference type="GO" id="GO:0030643">
    <property type="term" value="P:intracellular phosphate ion homeostasis"/>
    <property type="evidence" value="ECO:0007669"/>
    <property type="project" value="InterPro"/>
</dbReference>
<evidence type="ECO:0000313" key="10">
    <source>
        <dbReference type="EMBL" id="RKQ37798.1"/>
    </source>
</evidence>
<dbReference type="SUPFAM" id="SSF109755">
    <property type="entry name" value="PhoU-like"/>
    <property type="match status" value="1"/>
</dbReference>
<gene>
    <name evidence="10" type="primary">phoU</name>
    <name evidence="10" type="ORF">D8M06_03065</name>
</gene>
<dbReference type="RefSeq" id="WP_121202872.1">
    <property type="nucleotide sequence ID" value="NZ_RBZP01000001.1"/>
</dbReference>
<dbReference type="OrthoDB" id="9814256at2"/>
<evidence type="ECO:0000256" key="3">
    <source>
        <dbReference type="ARBA" id="ARBA00011738"/>
    </source>
</evidence>
<evidence type="ECO:0000256" key="1">
    <source>
        <dbReference type="ARBA" id="ARBA00004496"/>
    </source>
</evidence>
<comment type="function">
    <text evidence="7">Plays a role in the regulation of phosphate uptake.</text>
</comment>
<feature type="coiled-coil region" evidence="8">
    <location>
        <begin position="5"/>
        <end position="32"/>
    </location>
</feature>
<evidence type="ECO:0000313" key="11">
    <source>
        <dbReference type="Proteomes" id="UP000269301"/>
    </source>
</evidence>
<comment type="subcellular location">
    <subcellularLocation>
        <location evidence="1 7">Cytoplasm</location>
    </subcellularLocation>
</comment>
<evidence type="ECO:0000256" key="7">
    <source>
        <dbReference type="PIRNR" id="PIRNR003107"/>
    </source>
</evidence>
<sequence>MVTTRNQFNNELEELNKRIIKLAELSGQALNEAIDALFTQDLEKARKVIDEDIQIDRGELEINDQTVLLIAKQQPVATDLRRTIMALRIVTDIERMADNAKNIAQSTIQLGETYIAIPDGIHKMQELIMEMLQQAIIAFEQEDIIIAKKLGGMDDKVDKLYKDMVSELLGETATNPDKIQYVMQVAFIARYLERFADHITNIGESILYLVRGENYNLN</sequence>
<dbReference type="NCBIfam" id="TIGR02135">
    <property type="entry name" value="phoU_full"/>
    <property type="match status" value="1"/>
</dbReference>
<dbReference type="PIRSF" id="PIRSF003107">
    <property type="entry name" value="PhoU"/>
    <property type="match status" value="1"/>
</dbReference>
<evidence type="ECO:0000256" key="2">
    <source>
        <dbReference type="ARBA" id="ARBA00008107"/>
    </source>
</evidence>
<dbReference type="Gene3D" id="1.20.58.220">
    <property type="entry name" value="Phosphate transport system protein phou homolog 2, domain 2"/>
    <property type="match status" value="1"/>
</dbReference>
<dbReference type="GO" id="GO:0005737">
    <property type="term" value="C:cytoplasm"/>
    <property type="evidence" value="ECO:0007669"/>
    <property type="project" value="UniProtKB-SubCell"/>
</dbReference>
<dbReference type="InterPro" id="IPR026022">
    <property type="entry name" value="PhoU_dom"/>
</dbReference>
<evidence type="ECO:0000259" key="9">
    <source>
        <dbReference type="Pfam" id="PF01895"/>
    </source>
</evidence>
<evidence type="ECO:0000256" key="8">
    <source>
        <dbReference type="SAM" id="Coils"/>
    </source>
</evidence>
<dbReference type="Proteomes" id="UP000269301">
    <property type="component" value="Unassembled WGS sequence"/>
</dbReference>
<proteinExistence type="inferred from homology"/>
<dbReference type="PANTHER" id="PTHR42930">
    <property type="entry name" value="PHOSPHATE-SPECIFIC TRANSPORT SYSTEM ACCESSORY PROTEIN PHOU"/>
    <property type="match status" value="1"/>
</dbReference>
<name>A0A495ACZ4_9BACI</name>
<dbReference type="AlphaFoldDB" id="A0A495ACZ4"/>
<dbReference type="PANTHER" id="PTHR42930:SF3">
    <property type="entry name" value="PHOSPHATE-SPECIFIC TRANSPORT SYSTEM ACCESSORY PROTEIN PHOU"/>
    <property type="match status" value="1"/>
</dbReference>
<feature type="domain" description="PhoU" evidence="9">
    <location>
        <begin position="121"/>
        <end position="206"/>
    </location>
</feature>